<evidence type="ECO:0000313" key="7">
    <source>
        <dbReference type="EMBL" id="TKR76863.1"/>
    </source>
</evidence>
<evidence type="ECO:0000256" key="4">
    <source>
        <dbReference type="PROSITE-ProRule" id="PRU00723"/>
    </source>
</evidence>
<dbReference type="PROSITE" id="PS50103">
    <property type="entry name" value="ZF_C3H1"/>
    <property type="match status" value="1"/>
</dbReference>
<evidence type="ECO:0000256" key="2">
    <source>
        <dbReference type="ARBA" id="ARBA00022771"/>
    </source>
</evidence>
<gene>
    <name evidence="7" type="ORF">L596_017938</name>
</gene>
<sequence>MESKILSQQSQESSDLSFLVKALPTRPIKENEKFVSDLYKTQMCKNGNKCRYGNMCTYAHSTEELRKAPQKRSKENRALKESPKLEELEAEKKRSINKKPVQRGRQRDWILLAVAQPAAQKPKASMEEHERFLDSAVEHLKSLLVN</sequence>
<protein>
    <recommendedName>
        <fullName evidence="6">C3H1-type domain-containing protein</fullName>
    </recommendedName>
</protein>
<name>A0A4U5N3V7_STECR</name>
<dbReference type="Proteomes" id="UP000298663">
    <property type="component" value="Unassembled WGS sequence"/>
</dbReference>
<organism evidence="7 8">
    <name type="scientific">Steinernema carpocapsae</name>
    <name type="common">Entomopathogenic nematode</name>
    <dbReference type="NCBI Taxonomy" id="34508"/>
    <lineage>
        <taxon>Eukaryota</taxon>
        <taxon>Metazoa</taxon>
        <taxon>Ecdysozoa</taxon>
        <taxon>Nematoda</taxon>
        <taxon>Chromadorea</taxon>
        <taxon>Rhabditida</taxon>
        <taxon>Tylenchina</taxon>
        <taxon>Panagrolaimomorpha</taxon>
        <taxon>Strongyloidoidea</taxon>
        <taxon>Steinernematidae</taxon>
        <taxon>Steinernema</taxon>
    </lineage>
</organism>
<reference evidence="7 8" key="1">
    <citation type="journal article" date="2015" name="Genome Biol.">
        <title>Comparative genomics of Steinernema reveals deeply conserved gene regulatory networks.</title>
        <authorList>
            <person name="Dillman A.R."/>
            <person name="Macchietto M."/>
            <person name="Porter C.F."/>
            <person name="Rogers A."/>
            <person name="Williams B."/>
            <person name="Antoshechkin I."/>
            <person name="Lee M.M."/>
            <person name="Goodwin Z."/>
            <person name="Lu X."/>
            <person name="Lewis E.E."/>
            <person name="Goodrich-Blair H."/>
            <person name="Stock S.P."/>
            <person name="Adams B.J."/>
            <person name="Sternberg P.W."/>
            <person name="Mortazavi A."/>
        </authorList>
    </citation>
    <scope>NUCLEOTIDE SEQUENCE [LARGE SCALE GENOMIC DNA]</scope>
    <source>
        <strain evidence="7 8">ALL</strain>
    </source>
</reference>
<dbReference type="EMBL" id="AZBU02000005">
    <property type="protein sequence ID" value="TKR76863.1"/>
    <property type="molecule type" value="Genomic_DNA"/>
</dbReference>
<keyword evidence="1 4" id="KW-0479">Metal-binding</keyword>
<feature type="domain" description="C3H1-type" evidence="6">
    <location>
        <begin position="38"/>
        <end position="63"/>
    </location>
</feature>
<dbReference type="InterPro" id="IPR036855">
    <property type="entry name" value="Znf_CCCH_sf"/>
</dbReference>
<proteinExistence type="predicted"/>
<evidence type="ECO:0000313" key="8">
    <source>
        <dbReference type="Proteomes" id="UP000298663"/>
    </source>
</evidence>
<keyword evidence="8" id="KW-1185">Reference proteome</keyword>
<dbReference type="AlphaFoldDB" id="A0A4U5N3V7"/>
<evidence type="ECO:0000256" key="1">
    <source>
        <dbReference type="ARBA" id="ARBA00022723"/>
    </source>
</evidence>
<dbReference type="InterPro" id="IPR000571">
    <property type="entry name" value="Znf_CCCH"/>
</dbReference>
<accession>A0A4U5N3V7</accession>
<evidence type="ECO:0000256" key="5">
    <source>
        <dbReference type="SAM" id="MobiDB-lite"/>
    </source>
</evidence>
<feature type="zinc finger region" description="C3H1-type" evidence="4">
    <location>
        <begin position="38"/>
        <end position="63"/>
    </location>
</feature>
<feature type="compositionally biased region" description="Basic and acidic residues" evidence="5">
    <location>
        <begin position="64"/>
        <end position="94"/>
    </location>
</feature>
<evidence type="ECO:0000259" key="6">
    <source>
        <dbReference type="PROSITE" id="PS50103"/>
    </source>
</evidence>
<keyword evidence="3 4" id="KW-0862">Zinc</keyword>
<dbReference type="SUPFAM" id="SSF90229">
    <property type="entry name" value="CCCH zinc finger"/>
    <property type="match status" value="1"/>
</dbReference>
<reference evidence="7 8" key="2">
    <citation type="journal article" date="2019" name="G3 (Bethesda)">
        <title>Hybrid Assembly of the Genome of the Entomopathogenic Nematode Steinernema carpocapsae Identifies the X-Chromosome.</title>
        <authorList>
            <person name="Serra L."/>
            <person name="Macchietto M."/>
            <person name="Macias-Munoz A."/>
            <person name="McGill C.J."/>
            <person name="Rodriguez I.M."/>
            <person name="Rodriguez B."/>
            <person name="Murad R."/>
            <person name="Mortazavi A."/>
        </authorList>
    </citation>
    <scope>NUCLEOTIDE SEQUENCE [LARGE SCALE GENOMIC DNA]</scope>
    <source>
        <strain evidence="7 8">ALL</strain>
    </source>
</reference>
<evidence type="ECO:0000256" key="3">
    <source>
        <dbReference type="ARBA" id="ARBA00022833"/>
    </source>
</evidence>
<feature type="region of interest" description="Disordered" evidence="5">
    <location>
        <begin position="64"/>
        <end position="102"/>
    </location>
</feature>
<dbReference type="Gene3D" id="4.10.1000.10">
    <property type="entry name" value="Zinc finger, CCCH-type"/>
    <property type="match status" value="1"/>
</dbReference>
<dbReference type="GO" id="GO:0008270">
    <property type="term" value="F:zinc ion binding"/>
    <property type="evidence" value="ECO:0007669"/>
    <property type="project" value="UniProtKB-KW"/>
</dbReference>
<comment type="caution">
    <text evidence="7">The sequence shown here is derived from an EMBL/GenBank/DDBJ whole genome shotgun (WGS) entry which is preliminary data.</text>
</comment>
<keyword evidence="2 4" id="KW-0863">Zinc-finger</keyword>